<name>A0ABW8NGW5_9GAMM</name>
<keyword evidence="2" id="KW-1185">Reference proteome</keyword>
<dbReference type="Proteomes" id="UP001620597">
    <property type="component" value="Unassembled WGS sequence"/>
</dbReference>
<evidence type="ECO:0000313" key="1">
    <source>
        <dbReference type="EMBL" id="MFK4751990.1"/>
    </source>
</evidence>
<dbReference type="EMBL" id="JBBKTX010000006">
    <property type="protein sequence ID" value="MFK4751990.1"/>
    <property type="molecule type" value="Genomic_DNA"/>
</dbReference>
<protein>
    <recommendedName>
        <fullName evidence="3">Glycosyl transferases group 1</fullName>
    </recommendedName>
</protein>
<organism evidence="1 2">
    <name type="scientific">Oceanobacter antarcticus</name>
    <dbReference type="NCBI Taxonomy" id="3133425"/>
    <lineage>
        <taxon>Bacteria</taxon>
        <taxon>Pseudomonadati</taxon>
        <taxon>Pseudomonadota</taxon>
        <taxon>Gammaproteobacteria</taxon>
        <taxon>Oceanospirillales</taxon>
        <taxon>Oceanospirillaceae</taxon>
        <taxon>Oceanobacter</taxon>
    </lineage>
</organism>
<dbReference type="RefSeq" id="WP_416205336.1">
    <property type="nucleotide sequence ID" value="NZ_JBBKTX010000006.1"/>
</dbReference>
<accession>A0ABW8NGW5</accession>
<reference evidence="1 2" key="1">
    <citation type="submission" date="2024-03" db="EMBL/GenBank/DDBJ databases">
        <title>High-quality draft genome sequence of Oceanobacter sp. wDCs-4.</title>
        <authorList>
            <person name="Dong C."/>
        </authorList>
    </citation>
    <scope>NUCLEOTIDE SEQUENCE [LARGE SCALE GENOMIC DNA]</scope>
    <source>
        <strain evidence="2">wDCs-4</strain>
    </source>
</reference>
<comment type="caution">
    <text evidence="1">The sequence shown here is derived from an EMBL/GenBank/DDBJ whole genome shotgun (WGS) entry which is preliminary data.</text>
</comment>
<evidence type="ECO:0000313" key="2">
    <source>
        <dbReference type="Proteomes" id="UP001620597"/>
    </source>
</evidence>
<proteinExistence type="predicted"/>
<dbReference type="Gene3D" id="3.40.50.2000">
    <property type="entry name" value="Glycogen Phosphorylase B"/>
    <property type="match status" value="1"/>
</dbReference>
<evidence type="ECO:0008006" key="3">
    <source>
        <dbReference type="Google" id="ProtNLM"/>
    </source>
</evidence>
<gene>
    <name evidence="1" type="ORF">WG929_06185</name>
</gene>
<sequence length="331" mass="37356">MRVALISNFSESKDKVKNFTGIWSIYFPEALEAAGIDVVKIHCDVHELNQTGKIKNFLDSLDVTTFDHVVALGLRFFSYTPLNETLALKKRVKGCLGQIYDGGTLDSSPVDLTFTFRDDDWAYPPGSTNNRYKRHRENNKYIGWAADSEYLYPDQSCQTLRVLVDHPAFNVAQKDQTLSILMNLEALEKNKEIISKYGFDDIAVRQIMDGGVVDVDLKKIAVRPYKKIAVPFLEISKEYRAAHIFMVTHLESVGLTMLEAALAGGVVVAPKGLVPMDRLETINHVLVDGAVDWDYVLEKVNPRENSLVAARNSWEEVARKMHYHLSNFVKG</sequence>